<feature type="compositionally biased region" description="Polar residues" evidence="1">
    <location>
        <begin position="271"/>
        <end position="281"/>
    </location>
</feature>
<feature type="compositionally biased region" description="Low complexity" evidence="1">
    <location>
        <begin position="287"/>
        <end position="300"/>
    </location>
</feature>
<dbReference type="OrthoDB" id="263579at2759"/>
<dbReference type="OMA" id="CFTREWD"/>
<evidence type="ECO:0000313" key="3">
    <source>
        <dbReference type="Proteomes" id="UP000038009"/>
    </source>
</evidence>
<feature type="compositionally biased region" description="Low complexity" evidence="1">
    <location>
        <begin position="434"/>
        <end position="450"/>
    </location>
</feature>
<comment type="caution">
    <text evidence="2">The sequence shown here is derived from an EMBL/GenBank/DDBJ whole genome shotgun (WGS) entry which is preliminary data.</text>
</comment>
<feature type="region of interest" description="Disordered" evidence="1">
    <location>
        <begin position="391"/>
        <end position="500"/>
    </location>
</feature>
<feature type="compositionally biased region" description="Basic and acidic residues" evidence="1">
    <location>
        <begin position="816"/>
        <end position="840"/>
    </location>
</feature>
<feature type="compositionally biased region" description="Low complexity" evidence="1">
    <location>
        <begin position="802"/>
        <end position="813"/>
    </location>
</feature>
<name>A0A0N1HY21_LEPSE</name>
<gene>
    <name evidence="2" type="ORF">ABL78_4541</name>
</gene>
<evidence type="ECO:0000256" key="1">
    <source>
        <dbReference type="SAM" id="MobiDB-lite"/>
    </source>
</evidence>
<protein>
    <submittedName>
        <fullName evidence="2">Uncharacterized protein</fullName>
    </submittedName>
</protein>
<proteinExistence type="predicted"/>
<sequence length="1321" mass="142582">MLYPVEVKQLGEGEDAVGRKASLDYVADDTTGSRNLNGSRRQQRQNSPPLRVHSASLTRRQKLLEVQQQQQKTCSATSSSQSSTGTQRSSGDDHCGPEPPDSPVVVYGRQNGFPLISDDEPDTAVAVPRNARPHRRTSPTATAVFQEQQKAPDGESQANALPSTLRAHPHTPRGTPDKPPLGRAPMAAVELSADAFTSSTVSECSEGNVGMEGSSADVYPVEPSPQNVLGSTAAHMKDDDDTEVRQEVFVDVLEHLTASATPRSPFRQRCSDSTSTVTPSKSEVCRTKAAATTAEHNAGASTHLGSPALHRREEEPMRIAVNRRRSLHLARVSPHNSRRSSLHPRREVSTQACITPAFVEVHAVGERKMSVDQVPWRGIYGSWPAFHEAEAMRRRSRQGSQYADNQQEPLPTGKDEKQPTMRTVNPHLSPAKDSSAAKTSSTASAAQTQQHLSRSAHAVDGEAQPSMPAADCSVATAPQRSNLDANRRSSSHAVPESQLRLVEGDVEPTELKMASPKTMVAAPATCGSADTSDRRQSVRAAFSECTQQQGASLHAQTINVISTNDARRRGSQHATMSADPWFTDADVMPATLKTVVPQQLVSKPASAPPRCSIHGQLLSDDGLGSDPTQVGLCANQLISALVKQGATCVEGVASITAADAQGRRHSGHGTEVNTHPVTPLEADAAFQPLRVADLETNDSKPAACAKVGEIQPSAPCCKSQQEANCASTYSPIVPTRQRVYSVFLPPLHASVDVYAEEGGEGYGGVKQLHSRVSQQSSYSDVASASASHSRNYDKAAASVTTGASGRAVVSSSGCEDQLRERSQHAIDGDRLTERPQHEEESSATATAAHNRTSTTMEREHNALPSVSAVAGGVGNDDRASADSSRAQRHPEAPAVRNFGVAGRNRRTSSVAVAEWEPIRAPYTTVEEPSTSVDRNGAHGGKVHDEEMDEAEYEMISCYDVSCQTSQHLLQSHPETLVRASEDAARAAAASLDTPHYMSANRWMCALGLCPQCHPSRLTGKAHNCGGVNNAGRCVWPIVPRSSTGYSAPPRPTHAMHHLHPHRPLAMTAPQSAVPSAVALSARAARPHKHTHLPYLASAAGRSPRKGEKAARRPQLRSPVSPFARPPSVKSAAAARNNIGEHNANGERQRQRDMYSSNVTAYQGGYCFTREWDYRQRQRERQLYELRVEQSGRHGGGSSAYTPRLLTLHDVQSTLPMSGFRYRYCDLESEKMMVHNPSHLGRINKEMPLDSYNDTLNGAPLMSRHADSSRGGRDASNGRMLLTAANAEEAQLRMHRTIKPKIRRDHCKGTTNSELVAVDRCN</sequence>
<feature type="region of interest" description="Disordered" evidence="1">
    <location>
        <begin position="797"/>
        <end position="905"/>
    </location>
</feature>
<reference evidence="2 3" key="1">
    <citation type="journal article" date="2015" name="PLoS Pathog.">
        <title>Leptomonas seymouri: Adaptations to the Dixenous Life Cycle Analyzed by Genome Sequencing, Transcriptome Profiling and Co-infection with Leishmania donovani.</title>
        <authorList>
            <person name="Kraeva N."/>
            <person name="Butenko A."/>
            <person name="Hlavacova J."/>
            <person name="Kostygov A."/>
            <person name="Myskova J."/>
            <person name="Grybchuk D."/>
            <person name="Lestinova T."/>
            <person name="Votypka J."/>
            <person name="Volf P."/>
            <person name="Opperdoes F."/>
            <person name="Flegontov P."/>
            <person name="Lukes J."/>
            <person name="Yurchenko V."/>
        </authorList>
    </citation>
    <scope>NUCLEOTIDE SEQUENCE [LARGE SCALE GENOMIC DNA]</scope>
    <source>
        <strain evidence="2 3">ATCC 30220</strain>
    </source>
</reference>
<feature type="region of interest" description="Disordered" evidence="1">
    <location>
        <begin position="1097"/>
        <end position="1132"/>
    </location>
</feature>
<dbReference type="EMBL" id="LJSK01000133">
    <property type="protein sequence ID" value="KPI86390.1"/>
    <property type="molecule type" value="Genomic_DNA"/>
</dbReference>
<feature type="region of interest" description="Disordered" evidence="1">
    <location>
        <begin position="263"/>
        <end position="312"/>
    </location>
</feature>
<accession>A0A0N1HY21</accession>
<feature type="compositionally biased region" description="Low complexity" evidence="1">
    <location>
        <begin position="67"/>
        <end position="89"/>
    </location>
</feature>
<feature type="compositionally biased region" description="Polar residues" evidence="1">
    <location>
        <begin position="398"/>
        <end position="409"/>
    </location>
</feature>
<feature type="region of interest" description="Disordered" evidence="1">
    <location>
        <begin position="24"/>
        <end position="183"/>
    </location>
</feature>
<dbReference type="VEuPathDB" id="TriTrypDB:Lsey_0133_0060"/>
<dbReference type="Proteomes" id="UP000038009">
    <property type="component" value="Unassembled WGS sequence"/>
</dbReference>
<keyword evidence="3" id="KW-1185">Reference proteome</keyword>
<evidence type="ECO:0000313" key="2">
    <source>
        <dbReference type="EMBL" id="KPI86390.1"/>
    </source>
</evidence>
<feature type="compositionally biased region" description="Polar residues" evidence="1">
    <location>
        <begin position="30"/>
        <end position="48"/>
    </location>
</feature>
<organism evidence="2 3">
    <name type="scientific">Leptomonas seymouri</name>
    <dbReference type="NCBI Taxonomy" id="5684"/>
    <lineage>
        <taxon>Eukaryota</taxon>
        <taxon>Discoba</taxon>
        <taxon>Euglenozoa</taxon>
        <taxon>Kinetoplastea</taxon>
        <taxon>Metakinetoplastina</taxon>
        <taxon>Trypanosomatida</taxon>
        <taxon>Trypanosomatidae</taxon>
        <taxon>Leishmaniinae</taxon>
        <taxon>Leptomonas</taxon>
    </lineage>
</organism>
<feature type="compositionally biased region" description="Polar residues" evidence="1">
    <location>
        <begin position="138"/>
        <end position="149"/>
    </location>
</feature>